<dbReference type="InterPro" id="IPR035965">
    <property type="entry name" value="PAS-like_dom_sf"/>
</dbReference>
<dbReference type="Pfam" id="PF00990">
    <property type="entry name" value="GGDEF"/>
    <property type="match status" value="1"/>
</dbReference>
<dbReference type="CDD" id="cd01949">
    <property type="entry name" value="GGDEF"/>
    <property type="match status" value="1"/>
</dbReference>
<evidence type="ECO:0000259" key="2">
    <source>
        <dbReference type="PROSITE" id="PS50113"/>
    </source>
</evidence>
<dbReference type="Pfam" id="PF08448">
    <property type="entry name" value="PAS_4"/>
    <property type="match status" value="1"/>
</dbReference>
<feature type="domain" description="EAL" evidence="3">
    <location>
        <begin position="462"/>
        <end position="718"/>
    </location>
</feature>
<dbReference type="InterPro" id="IPR000014">
    <property type="entry name" value="PAS"/>
</dbReference>
<feature type="domain" description="GGDEF" evidence="4">
    <location>
        <begin position="319"/>
        <end position="453"/>
    </location>
</feature>
<dbReference type="InterPro" id="IPR035919">
    <property type="entry name" value="EAL_sf"/>
</dbReference>
<accession>A0AAE3ZAN8</accession>
<proteinExistence type="predicted"/>
<keyword evidence="6" id="KW-1185">Reference proteome</keyword>
<dbReference type="InterPro" id="IPR029787">
    <property type="entry name" value="Nucleotide_cyclase"/>
</dbReference>
<feature type="domain" description="PAC" evidence="2">
    <location>
        <begin position="236"/>
        <end position="288"/>
    </location>
</feature>
<dbReference type="NCBIfam" id="TIGR00229">
    <property type="entry name" value="sensory_box"/>
    <property type="match status" value="1"/>
</dbReference>
<reference evidence="5" key="1">
    <citation type="submission" date="2023-07" db="EMBL/GenBank/DDBJ databases">
        <title>Sequencing the genomes of 1000 actinobacteria strains.</title>
        <authorList>
            <person name="Klenk H.-P."/>
        </authorList>
    </citation>
    <scope>NUCLEOTIDE SEQUENCE</scope>
    <source>
        <strain evidence="5">DSM 45977</strain>
    </source>
</reference>
<evidence type="ECO:0000259" key="4">
    <source>
        <dbReference type="PROSITE" id="PS50887"/>
    </source>
</evidence>
<gene>
    <name evidence="5" type="ORF">JOF55_000631</name>
</gene>
<dbReference type="SMART" id="SM00091">
    <property type="entry name" value="PAS"/>
    <property type="match status" value="1"/>
</dbReference>
<dbReference type="Proteomes" id="UP001180845">
    <property type="component" value="Unassembled WGS sequence"/>
</dbReference>
<dbReference type="SMART" id="SM00052">
    <property type="entry name" value="EAL"/>
    <property type="match status" value="1"/>
</dbReference>
<name>A0AAE3ZAN8_9ACTN</name>
<dbReference type="InterPro" id="IPR001633">
    <property type="entry name" value="EAL_dom"/>
</dbReference>
<dbReference type="CDD" id="cd00130">
    <property type="entry name" value="PAS"/>
    <property type="match status" value="1"/>
</dbReference>
<dbReference type="RefSeq" id="WP_310269230.1">
    <property type="nucleotide sequence ID" value="NZ_JAVDXW010000001.1"/>
</dbReference>
<feature type="domain" description="PAS" evidence="1">
    <location>
        <begin position="162"/>
        <end position="232"/>
    </location>
</feature>
<dbReference type="SUPFAM" id="SSF55785">
    <property type="entry name" value="PYP-like sensor domain (PAS domain)"/>
    <property type="match status" value="1"/>
</dbReference>
<dbReference type="Gene3D" id="3.20.20.450">
    <property type="entry name" value="EAL domain"/>
    <property type="match status" value="1"/>
</dbReference>
<dbReference type="PROSITE" id="PS50887">
    <property type="entry name" value="GGDEF"/>
    <property type="match status" value="1"/>
</dbReference>
<dbReference type="NCBIfam" id="TIGR00254">
    <property type="entry name" value="GGDEF"/>
    <property type="match status" value="1"/>
</dbReference>
<evidence type="ECO:0000259" key="1">
    <source>
        <dbReference type="PROSITE" id="PS50112"/>
    </source>
</evidence>
<dbReference type="AlphaFoldDB" id="A0AAE3ZAN8"/>
<dbReference type="PROSITE" id="PS50112">
    <property type="entry name" value="PAS"/>
    <property type="match status" value="1"/>
</dbReference>
<dbReference type="SUPFAM" id="SSF141868">
    <property type="entry name" value="EAL domain-like"/>
    <property type="match status" value="1"/>
</dbReference>
<dbReference type="PROSITE" id="PS50883">
    <property type="entry name" value="EAL"/>
    <property type="match status" value="1"/>
</dbReference>
<dbReference type="InterPro" id="IPR052155">
    <property type="entry name" value="Biofilm_reg_signaling"/>
</dbReference>
<dbReference type="InterPro" id="IPR043128">
    <property type="entry name" value="Rev_trsase/Diguanyl_cyclase"/>
</dbReference>
<dbReference type="SUPFAM" id="SSF55073">
    <property type="entry name" value="Nucleotide cyclase"/>
    <property type="match status" value="1"/>
</dbReference>
<dbReference type="Gene3D" id="3.30.70.270">
    <property type="match status" value="1"/>
</dbReference>
<dbReference type="Gene3D" id="3.30.450.20">
    <property type="entry name" value="PAS domain"/>
    <property type="match status" value="1"/>
</dbReference>
<dbReference type="PANTHER" id="PTHR44757:SF2">
    <property type="entry name" value="BIOFILM ARCHITECTURE MAINTENANCE PROTEIN MBAA"/>
    <property type="match status" value="1"/>
</dbReference>
<sequence>MKIGGSDGGSSEYASDEVPRQWRSGHWRAELARQWARRLDDASYIPMSRASIDQRLLELVDRLIDALEEPSEIDEVGREVGSSLVRMHATGEESLTRTLELLSDGLLTGPGNEPARRILALLAAVTAGYAGADRESTFQQQETLKRALLRSKVHTERELQVSEARFREIFTTTPIGVAICELDGTFIETNSALRDTLGYSDEELRSKTIHDLFAPEEAGSIAASYAELAGGTRHGLRERRNLVRADGDRAWTYLAVSVLRDADGAPRHFVTMVEDLRELSSLQDRFHHQALHDAMTGLPNRQHFRSRLQTALASQPGDVTLTLYHLGLDGFELINDGLGYEIGDSIVKAVAKRLDQLIADEAGLVARLGGTEFAILLKQSADTPDIASFAARINEELSEPIYVGEHGIATSACIGVTQRTVAEAETDALMWSADVTLRRAESAGKRQWALFDPQRAPNEQVEAKLAAIMPGALELGEFDVLYQPLVSIPDRKLMGVAAQLSWQPKGHDRLDHDECLRLAERSGITLSLRDWMLSTAWQQVSAWHREGHRPRLVTGLSPNQSRDPDLVARVREVLDGSELDAQWLRVVMPITAMMDDGDEARDNGTTLDAMGVQTALRDFRASPEELRCLRELPVCAVQLADDLVRLVHEREADESPEIRAIESLLPWTRACGVPITVVGVEAEEQAAWWHSRGCEIAAGPVYSDPIPAEAVNRLLRAV</sequence>
<comment type="caution">
    <text evidence="5">The sequence shown here is derived from an EMBL/GenBank/DDBJ whole genome shotgun (WGS) entry which is preliminary data.</text>
</comment>
<dbReference type="SMART" id="SM00267">
    <property type="entry name" value="GGDEF"/>
    <property type="match status" value="1"/>
</dbReference>
<protein>
    <submittedName>
        <fullName evidence="5">Diguanylate cyclase (GGDEF)-like protein/PAS domain S-box-containing protein</fullName>
    </submittedName>
</protein>
<evidence type="ECO:0000313" key="5">
    <source>
        <dbReference type="EMBL" id="MDR7300450.1"/>
    </source>
</evidence>
<dbReference type="CDD" id="cd01948">
    <property type="entry name" value="EAL"/>
    <property type="match status" value="1"/>
</dbReference>
<evidence type="ECO:0000313" key="6">
    <source>
        <dbReference type="Proteomes" id="UP001180845"/>
    </source>
</evidence>
<dbReference type="InterPro" id="IPR000160">
    <property type="entry name" value="GGDEF_dom"/>
</dbReference>
<dbReference type="EMBL" id="JAVDXW010000001">
    <property type="protein sequence ID" value="MDR7300450.1"/>
    <property type="molecule type" value="Genomic_DNA"/>
</dbReference>
<dbReference type="Pfam" id="PF00563">
    <property type="entry name" value="EAL"/>
    <property type="match status" value="1"/>
</dbReference>
<dbReference type="PANTHER" id="PTHR44757">
    <property type="entry name" value="DIGUANYLATE CYCLASE DGCP"/>
    <property type="match status" value="1"/>
</dbReference>
<organism evidence="5 6">
    <name type="scientific">Haloactinomyces albus</name>
    <dbReference type="NCBI Taxonomy" id="1352928"/>
    <lineage>
        <taxon>Bacteria</taxon>
        <taxon>Bacillati</taxon>
        <taxon>Actinomycetota</taxon>
        <taxon>Actinomycetes</taxon>
        <taxon>Actinopolysporales</taxon>
        <taxon>Actinopolysporaceae</taxon>
        <taxon>Haloactinomyces</taxon>
    </lineage>
</organism>
<dbReference type="InterPro" id="IPR013656">
    <property type="entry name" value="PAS_4"/>
</dbReference>
<dbReference type="InterPro" id="IPR000700">
    <property type="entry name" value="PAS-assoc_C"/>
</dbReference>
<evidence type="ECO:0000259" key="3">
    <source>
        <dbReference type="PROSITE" id="PS50883"/>
    </source>
</evidence>
<dbReference type="PROSITE" id="PS50113">
    <property type="entry name" value="PAC"/>
    <property type="match status" value="1"/>
</dbReference>